<protein>
    <submittedName>
        <fullName evidence="1">Uncharacterized protein</fullName>
    </submittedName>
</protein>
<reference evidence="2" key="1">
    <citation type="journal article" date="2019" name="Int. J. Syst. Evol. Microbiol.">
        <title>The Global Catalogue of Microorganisms (GCM) 10K type strain sequencing project: providing services to taxonomists for standard genome sequencing and annotation.</title>
        <authorList>
            <consortium name="The Broad Institute Genomics Platform"/>
            <consortium name="The Broad Institute Genome Sequencing Center for Infectious Disease"/>
            <person name="Wu L."/>
            <person name="Ma J."/>
        </authorList>
    </citation>
    <scope>NUCLEOTIDE SEQUENCE [LARGE SCALE GENOMIC DNA]</scope>
    <source>
        <strain evidence="2">JCM 18053</strain>
    </source>
</reference>
<comment type="caution">
    <text evidence="1">The sequence shown here is derived from an EMBL/GenBank/DDBJ whole genome shotgun (WGS) entry which is preliminary data.</text>
</comment>
<sequence>MPTLQVDTLRFDFDATVAAQIYDQWQHYTAVWNAATGGQKAVDVVAVEGAPPPSVAWLIEAKDFRVITNPPKPSNIGGLAQFVADKVMHTLAGLADASANAVETGEKELATDALASGTRRIVLHLEPHTGAHSALFPAGFAASVLQQLRRLVKSIDANPLVLKIANTPAAGVPWTVS</sequence>
<name>A0ABP9PN53_9BACT</name>
<dbReference type="Proteomes" id="UP001499852">
    <property type="component" value="Unassembled WGS sequence"/>
</dbReference>
<proteinExistence type="predicted"/>
<evidence type="ECO:0000313" key="1">
    <source>
        <dbReference type="EMBL" id="GAA5146376.1"/>
    </source>
</evidence>
<gene>
    <name evidence="1" type="ORF">GCM10023213_39320</name>
</gene>
<evidence type="ECO:0000313" key="2">
    <source>
        <dbReference type="Proteomes" id="UP001499852"/>
    </source>
</evidence>
<accession>A0ABP9PN53</accession>
<dbReference type="EMBL" id="BAABIA010000009">
    <property type="protein sequence ID" value="GAA5146376.1"/>
    <property type="molecule type" value="Genomic_DNA"/>
</dbReference>
<organism evidence="1 2">
    <name type="scientific">Prosthecobacter algae</name>
    <dbReference type="NCBI Taxonomy" id="1144682"/>
    <lineage>
        <taxon>Bacteria</taxon>
        <taxon>Pseudomonadati</taxon>
        <taxon>Verrucomicrobiota</taxon>
        <taxon>Verrucomicrobiia</taxon>
        <taxon>Verrucomicrobiales</taxon>
        <taxon>Verrucomicrobiaceae</taxon>
        <taxon>Prosthecobacter</taxon>
    </lineage>
</organism>
<keyword evidence="2" id="KW-1185">Reference proteome</keyword>
<dbReference type="RefSeq" id="WP_345738114.1">
    <property type="nucleotide sequence ID" value="NZ_BAABIA010000009.1"/>
</dbReference>